<feature type="region of interest" description="Disordered" evidence="5">
    <location>
        <begin position="302"/>
        <end position="365"/>
    </location>
</feature>
<dbReference type="KEGG" id="eus:EUTSA_v10022423mg"/>
<accession>V4LYG3</accession>
<feature type="compositionally biased region" description="Basic and acidic residues" evidence="5">
    <location>
        <begin position="258"/>
        <end position="270"/>
    </location>
</feature>
<name>V4LYG3_EUTSA</name>
<evidence type="ECO:0000256" key="5">
    <source>
        <dbReference type="SAM" id="MobiDB-lite"/>
    </source>
</evidence>
<protein>
    <recommendedName>
        <fullName evidence="6">RING-type domain-containing protein</fullName>
    </recommendedName>
</protein>
<evidence type="ECO:0000313" key="7">
    <source>
        <dbReference type="EMBL" id="ESQ47552.1"/>
    </source>
</evidence>
<dbReference type="Gene3D" id="3.30.40.10">
    <property type="entry name" value="Zinc/RING finger domain, C3HC4 (zinc finger)"/>
    <property type="match status" value="1"/>
</dbReference>
<dbReference type="PROSITE" id="PS00518">
    <property type="entry name" value="ZF_RING_1"/>
    <property type="match status" value="1"/>
</dbReference>
<dbReference type="PANTHER" id="PTHR46293:SF3">
    <property type="entry name" value="E3 UBIQUITIN PROTEIN LIGASE DRIPH-RELATED"/>
    <property type="match status" value="1"/>
</dbReference>
<dbReference type="InterPro" id="IPR013083">
    <property type="entry name" value="Znf_RING/FYVE/PHD"/>
</dbReference>
<dbReference type="Proteomes" id="UP000030689">
    <property type="component" value="Unassembled WGS sequence"/>
</dbReference>
<dbReference type="AlphaFoldDB" id="V4LYG3"/>
<evidence type="ECO:0000256" key="3">
    <source>
        <dbReference type="ARBA" id="ARBA00022833"/>
    </source>
</evidence>
<feature type="region of interest" description="Disordered" evidence="5">
    <location>
        <begin position="113"/>
        <end position="196"/>
    </location>
</feature>
<evidence type="ECO:0000256" key="2">
    <source>
        <dbReference type="ARBA" id="ARBA00022771"/>
    </source>
</evidence>
<dbReference type="PROSITE" id="PS50089">
    <property type="entry name" value="ZF_RING_2"/>
    <property type="match status" value="1"/>
</dbReference>
<evidence type="ECO:0000256" key="4">
    <source>
        <dbReference type="PROSITE-ProRule" id="PRU00175"/>
    </source>
</evidence>
<dbReference type="SMART" id="SM00184">
    <property type="entry name" value="RING"/>
    <property type="match status" value="1"/>
</dbReference>
<dbReference type="STRING" id="72664.V4LYG3"/>
<dbReference type="GO" id="GO:0008270">
    <property type="term" value="F:zinc ion binding"/>
    <property type="evidence" value="ECO:0007669"/>
    <property type="project" value="UniProtKB-KW"/>
</dbReference>
<dbReference type="InterPro" id="IPR001841">
    <property type="entry name" value="Znf_RING"/>
</dbReference>
<keyword evidence="2 4" id="KW-0863">Zinc-finger</keyword>
<dbReference type="Gramene" id="ESQ47552">
    <property type="protein sequence ID" value="ESQ47552"/>
    <property type="gene ID" value="EUTSA_v10022423mg"/>
</dbReference>
<gene>
    <name evidence="7" type="ORF">EUTSA_v10022423mg</name>
</gene>
<reference evidence="7 8" key="1">
    <citation type="journal article" date="2013" name="Front. Plant Sci.">
        <title>The Reference Genome of the Halophytic Plant Eutrema salsugineum.</title>
        <authorList>
            <person name="Yang R."/>
            <person name="Jarvis D.E."/>
            <person name="Chen H."/>
            <person name="Beilstein M.A."/>
            <person name="Grimwood J."/>
            <person name="Jenkins J."/>
            <person name="Shu S."/>
            <person name="Prochnik S."/>
            <person name="Xin M."/>
            <person name="Ma C."/>
            <person name="Schmutz J."/>
            <person name="Wing R.A."/>
            <person name="Mitchell-Olds T."/>
            <person name="Schumaker K.S."/>
            <person name="Wang X."/>
        </authorList>
    </citation>
    <scope>NUCLEOTIDE SEQUENCE [LARGE SCALE GENOMIC DNA]</scope>
</reference>
<feature type="compositionally biased region" description="Basic and acidic residues" evidence="5">
    <location>
        <begin position="304"/>
        <end position="315"/>
    </location>
</feature>
<dbReference type="SUPFAM" id="SSF57850">
    <property type="entry name" value="RING/U-box"/>
    <property type="match status" value="1"/>
</dbReference>
<feature type="compositionally biased region" description="Basic residues" evidence="5">
    <location>
        <begin position="161"/>
        <end position="173"/>
    </location>
</feature>
<dbReference type="Pfam" id="PF13923">
    <property type="entry name" value="zf-C3HC4_2"/>
    <property type="match status" value="1"/>
</dbReference>
<keyword evidence="8" id="KW-1185">Reference proteome</keyword>
<dbReference type="EMBL" id="KI517408">
    <property type="protein sequence ID" value="ESQ47552.1"/>
    <property type="molecule type" value="Genomic_DNA"/>
</dbReference>
<evidence type="ECO:0000256" key="1">
    <source>
        <dbReference type="ARBA" id="ARBA00022723"/>
    </source>
</evidence>
<sequence length="489" mass="54482">MERKITLKAKKQDMERCFTCLICNKLYVRATSINECLHTFCRKCIEDKLIEENLKACPICNADLGVAPLDRLRTDNTWEDLRLNVFKPKPNSVKAETETVAASLQYSRKKKKSVSSLLATPSREPASPESDPDAPLEPEKIGEETEAVPVPLIQSLSRPASKFRKRPRKNPRPKKSETRLEPEQPHKESDNGFLNIEQDNGLARASTSKEYNSEKVNKEIPILSDVLSKPLSTAMEVTPIKSNGIGKANQDNVSSCGGDKEEVSGVKSEECAEENQNTVLNHSEGNNTVTGIANQNSVLVSSDCHTEEVSGEKPENNNGEDQNQENVSTSGKISGEKGKAKAYSPPVLRPRRQRKMNSDGTSRNAIPMELENRAGASNSPVWFSLVAAGNQNTDRPLPQISPLYLRVTNGNLPVSYVKKYLVKKLNLESEDEVDIWLRQEPVCSTQRLHNLVDWWIQTTPISERRSAMVGSSGAEFVMVLYYSRSHLFC</sequence>
<feature type="region of interest" description="Disordered" evidence="5">
    <location>
        <begin position="250"/>
        <end position="274"/>
    </location>
</feature>
<feature type="compositionally biased region" description="Low complexity" evidence="5">
    <location>
        <begin position="316"/>
        <end position="326"/>
    </location>
</feature>
<feature type="domain" description="RING-type" evidence="6">
    <location>
        <begin position="20"/>
        <end position="61"/>
    </location>
</feature>
<dbReference type="eggNOG" id="KOG2660">
    <property type="taxonomic scope" value="Eukaryota"/>
</dbReference>
<proteinExistence type="predicted"/>
<keyword evidence="1" id="KW-0479">Metal-binding</keyword>
<keyword evidence="3" id="KW-0862">Zinc</keyword>
<dbReference type="InterPro" id="IPR017907">
    <property type="entry name" value="Znf_RING_CS"/>
</dbReference>
<evidence type="ECO:0000313" key="8">
    <source>
        <dbReference type="Proteomes" id="UP000030689"/>
    </source>
</evidence>
<dbReference type="PANTHER" id="PTHR46293">
    <property type="entry name" value="E3 UBIQUITIN PROTEIN LIGASE DRIP1"/>
    <property type="match status" value="1"/>
</dbReference>
<dbReference type="OMA" id="NAYIRTD"/>
<organism evidence="7 8">
    <name type="scientific">Eutrema salsugineum</name>
    <name type="common">Saltwater cress</name>
    <name type="synonym">Sisymbrium salsugineum</name>
    <dbReference type="NCBI Taxonomy" id="72664"/>
    <lineage>
        <taxon>Eukaryota</taxon>
        <taxon>Viridiplantae</taxon>
        <taxon>Streptophyta</taxon>
        <taxon>Embryophyta</taxon>
        <taxon>Tracheophyta</taxon>
        <taxon>Spermatophyta</taxon>
        <taxon>Magnoliopsida</taxon>
        <taxon>eudicotyledons</taxon>
        <taxon>Gunneridae</taxon>
        <taxon>Pentapetalae</taxon>
        <taxon>rosids</taxon>
        <taxon>malvids</taxon>
        <taxon>Brassicales</taxon>
        <taxon>Brassicaceae</taxon>
        <taxon>Eutremeae</taxon>
        <taxon>Eutrema</taxon>
    </lineage>
</organism>
<feature type="compositionally biased region" description="Basic and acidic residues" evidence="5">
    <location>
        <begin position="174"/>
        <end position="190"/>
    </location>
</feature>
<dbReference type="InterPro" id="IPR044807">
    <property type="entry name" value="DRIP1-like"/>
</dbReference>
<evidence type="ECO:0000259" key="6">
    <source>
        <dbReference type="PROSITE" id="PS50089"/>
    </source>
</evidence>
<dbReference type="GO" id="GO:0004842">
    <property type="term" value="F:ubiquitin-protein transferase activity"/>
    <property type="evidence" value="ECO:0007669"/>
    <property type="project" value="InterPro"/>
</dbReference>